<dbReference type="InterPro" id="IPR000415">
    <property type="entry name" value="Nitroreductase-like"/>
</dbReference>
<dbReference type="RefSeq" id="WP_377089975.1">
    <property type="nucleotide sequence ID" value="NZ_JBHSJL010000014.1"/>
</dbReference>
<evidence type="ECO:0000256" key="2">
    <source>
        <dbReference type="ARBA" id="ARBA00023002"/>
    </source>
</evidence>
<proteinExistence type="inferred from homology"/>
<sequence>MNTRENIETRRSIKHYDPEHVMPQEDLAELIRLTKLAPSSFNMQNYRLLVIRDKELRQKIRAAAWDQAQVTDASVLFIMCADLNAHEADPAQYWGHAPQEVQDILGPMIKPFYEGKEQLIRDEANRSTALAGMTLMLAARELGYDSCPMIGFDPQAVSELVNLPEGMMLGFMIPVGKQSQGAWDRGARLSDETVVHYDTF</sequence>
<name>A0ABW4Z6I8_9BACT</name>
<gene>
    <name evidence="4" type="ORF">ACFSW8_01615</name>
</gene>
<feature type="domain" description="Nitroreductase" evidence="3">
    <location>
        <begin position="7"/>
        <end position="177"/>
    </location>
</feature>
<dbReference type="CDD" id="cd02137">
    <property type="entry name" value="MhqN-like"/>
    <property type="match status" value="1"/>
</dbReference>
<reference evidence="5" key="1">
    <citation type="journal article" date="2019" name="Int. J. Syst. Evol. Microbiol.">
        <title>The Global Catalogue of Microorganisms (GCM) 10K type strain sequencing project: providing services to taxonomists for standard genome sequencing and annotation.</title>
        <authorList>
            <consortium name="The Broad Institute Genomics Platform"/>
            <consortium name="The Broad Institute Genome Sequencing Center for Infectious Disease"/>
            <person name="Wu L."/>
            <person name="Ma J."/>
        </authorList>
    </citation>
    <scope>NUCLEOTIDE SEQUENCE [LARGE SCALE GENOMIC DNA]</scope>
    <source>
        <strain evidence="5">CCUG 57942</strain>
    </source>
</reference>
<dbReference type="GO" id="GO:0016491">
    <property type="term" value="F:oxidoreductase activity"/>
    <property type="evidence" value="ECO:0007669"/>
    <property type="project" value="UniProtKB-KW"/>
</dbReference>
<dbReference type="EMBL" id="JBHUJB010000009">
    <property type="protein sequence ID" value="MFD2157590.1"/>
    <property type="molecule type" value="Genomic_DNA"/>
</dbReference>
<evidence type="ECO:0000313" key="5">
    <source>
        <dbReference type="Proteomes" id="UP001597389"/>
    </source>
</evidence>
<dbReference type="PANTHER" id="PTHR43673:SF12">
    <property type="entry name" value="PROTEIN DRGA"/>
    <property type="match status" value="1"/>
</dbReference>
<dbReference type="EC" id="1.7.1.-" evidence="4"/>
<dbReference type="Pfam" id="PF00881">
    <property type="entry name" value="Nitroreductase"/>
    <property type="match status" value="1"/>
</dbReference>
<evidence type="ECO:0000259" key="3">
    <source>
        <dbReference type="Pfam" id="PF00881"/>
    </source>
</evidence>
<dbReference type="Proteomes" id="UP001597389">
    <property type="component" value="Unassembled WGS sequence"/>
</dbReference>
<dbReference type="Gene3D" id="3.40.109.10">
    <property type="entry name" value="NADH Oxidase"/>
    <property type="match status" value="1"/>
</dbReference>
<dbReference type="SUPFAM" id="SSF55469">
    <property type="entry name" value="FMN-dependent nitroreductase-like"/>
    <property type="match status" value="1"/>
</dbReference>
<comment type="caution">
    <text evidence="4">The sequence shown here is derived from an EMBL/GenBank/DDBJ whole genome shotgun (WGS) entry which is preliminary data.</text>
</comment>
<evidence type="ECO:0000256" key="1">
    <source>
        <dbReference type="ARBA" id="ARBA00007118"/>
    </source>
</evidence>
<dbReference type="InterPro" id="IPR029479">
    <property type="entry name" value="Nitroreductase"/>
</dbReference>
<keyword evidence="2 4" id="KW-0560">Oxidoreductase</keyword>
<comment type="similarity">
    <text evidence="1">Belongs to the nitroreductase family.</text>
</comment>
<keyword evidence="5" id="KW-1185">Reference proteome</keyword>
<accession>A0ABW4Z6I8</accession>
<evidence type="ECO:0000313" key="4">
    <source>
        <dbReference type="EMBL" id="MFD2157590.1"/>
    </source>
</evidence>
<dbReference type="PANTHER" id="PTHR43673">
    <property type="entry name" value="NAD(P)H NITROREDUCTASE YDGI-RELATED"/>
    <property type="match status" value="1"/>
</dbReference>
<organism evidence="4 5">
    <name type="scientific">Rubritalea tangerina</name>
    <dbReference type="NCBI Taxonomy" id="430798"/>
    <lineage>
        <taxon>Bacteria</taxon>
        <taxon>Pseudomonadati</taxon>
        <taxon>Verrucomicrobiota</taxon>
        <taxon>Verrucomicrobiia</taxon>
        <taxon>Verrucomicrobiales</taxon>
        <taxon>Rubritaleaceae</taxon>
        <taxon>Rubritalea</taxon>
    </lineage>
</organism>
<protein>
    <submittedName>
        <fullName evidence="4">Nitroreductase family protein</fullName>
        <ecNumber evidence="4">1.7.1.-</ecNumber>
    </submittedName>
</protein>